<gene>
    <name evidence="2" type="ORF">ADK34_15505</name>
</gene>
<accession>A0A0L8KNY8</accession>
<reference evidence="2 3" key="1">
    <citation type="submission" date="2015-06" db="EMBL/GenBank/DDBJ databases">
        <authorList>
            <person name="Hoefler B.C."/>
            <person name="Straight P.D."/>
        </authorList>
    </citation>
    <scope>NUCLEOTIDE SEQUENCE [LARGE SCALE GENOMIC DNA]</scope>
    <source>
        <strain evidence="2 3">NRRL 3427</strain>
    </source>
</reference>
<evidence type="ECO:0000313" key="3">
    <source>
        <dbReference type="Proteomes" id="UP000037023"/>
    </source>
</evidence>
<dbReference type="AlphaFoldDB" id="A0A0L8KNY8"/>
<dbReference type="PATRIC" id="fig|1938.6.peg.3348"/>
<name>A0A0L8KNY8_STRVR</name>
<proteinExistence type="predicted"/>
<feature type="region of interest" description="Disordered" evidence="1">
    <location>
        <begin position="61"/>
        <end position="94"/>
    </location>
</feature>
<feature type="compositionally biased region" description="Low complexity" evidence="1">
    <location>
        <begin position="81"/>
        <end position="91"/>
    </location>
</feature>
<organism evidence="2 3">
    <name type="scientific">Streptomyces viridochromogenes</name>
    <dbReference type="NCBI Taxonomy" id="1938"/>
    <lineage>
        <taxon>Bacteria</taxon>
        <taxon>Bacillati</taxon>
        <taxon>Actinomycetota</taxon>
        <taxon>Actinomycetes</taxon>
        <taxon>Kitasatosporales</taxon>
        <taxon>Streptomycetaceae</taxon>
        <taxon>Streptomyces</taxon>
    </lineage>
</organism>
<sequence>MPLGEVQAAQASHLPLAVAVAVVVAVVVGEGEDGEGEDDAADRLNVLAVLGGGVERAAVGERGTAQQSLTQRETAPLRTKSSCSSCSSCSSGVPSCGFRVSR</sequence>
<feature type="compositionally biased region" description="Polar residues" evidence="1">
    <location>
        <begin position="64"/>
        <end position="73"/>
    </location>
</feature>
<dbReference type="EMBL" id="LGUP01000125">
    <property type="protein sequence ID" value="KOG27661.1"/>
    <property type="molecule type" value="Genomic_DNA"/>
</dbReference>
<comment type="caution">
    <text evidence="2">The sequence shown here is derived from an EMBL/GenBank/DDBJ whole genome shotgun (WGS) entry which is preliminary data.</text>
</comment>
<dbReference type="Proteomes" id="UP000037023">
    <property type="component" value="Unassembled WGS sequence"/>
</dbReference>
<protein>
    <submittedName>
        <fullName evidence="2">Uncharacterized protein</fullName>
    </submittedName>
</protein>
<evidence type="ECO:0000256" key="1">
    <source>
        <dbReference type="SAM" id="MobiDB-lite"/>
    </source>
</evidence>
<evidence type="ECO:0000313" key="2">
    <source>
        <dbReference type="EMBL" id="KOG27661.1"/>
    </source>
</evidence>